<accession>A0A8H5WRA6</accession>
<feature type="compositionally biased region" description="Basic and acidic residues" evidence="1">
    <location>
        <begin position="1"/>
        <end position="13"/>
    </location>
</feature>
<evidence type="ECO:0000313" key="2">
    <source>
        <dbReference type="EMBL" id="KAF5667204.1"/>
    </source>
</evidence>
<proteinExistence type="predicted"/>
<dbReference type="AlphaFoldDB" id="A0A8H5WRA6"/>
<dbReference type="EMBL" id="JAAGWQ010000103">
    <property type="protein sequence ID" value="KAF5667204.1"/>
    <property type="molecule type" value="Genomic_DNA"/>
</dbReference>
<reference evidence="2 3" key="1">
    <citation type="submission" date="2020-05" db="EMBL/GenBank/DDBJ databases">
        <title>Identification and distribution of gene clusters putatively required for synthesis of sphingolipid metabolism inhibitors in phylogenetically diverse species of the filamentous fungus Fusarium.</title>
        <authorList>
            <person name="Kim H.-S."/>
            <person name="Busman M."/>
            <person name="Brown D.W."/>
            <person name="Divon H."/>
            <person name="Uhlig S."/>
            <person name="Proctor R.H."/>
        </authorList>
    </citation>
    <scope>NUCLEOTIDE SEQUENCE [LARGE SCALE GENOMIC DNA]</scope>
    <source>
        <strain evidence="2 3">NRRL 20693</strain>
    </source>
</reference>
<evidence type="ECO:0000256" key="1">
    <source>
        <dbReference type="SAM" id="MobiDB-lite"/>
    </source>
</evidence>
<gene>
    <name evidence="2" type="ORF">FHETE_5907</name>
</gene>
<sequence length="134" mass="14847">MAEKGSDAKEENKIKKKGKKDTAKSKGAVRISPVALLGELGDAIEKEVEEPAFPYLIMHRSNWDLLDLVKVRYESLLKSWYGPAFVQQEWELPFLVGHILTQAETTASILAPAGKVIDTINISGAMSLASKRMY</sequence>
<name>A0A8H5WRA6_FUSHE</name>
<organism evidence="2 3">
    <name type="scientific">Fusarium heterosporum</name>
    <dbReference type="NCBI Taxonomy" id="42747"/>
    <lineage>
        <taxon>Eukaryota</taxon>
        <taxon>Fungi</taxon>
        <taxon>Dikarya</taxon>
        <taxon>Ascomycota</taxon>
        <taxon>Pezizomycotina</taxon>
        <taxon>Sordariomycetes</taxon>
        <taxon>Hypocreomycetidae</taxon>
        <taxon>Hypocreales</taxon>
        <taxon>Nectriaceae</taxon>
        <taxon>Fusarium</taxon>
        <taxon>Fusarium heterosporum species complex</taxon>
    </lineage>
</organism>
<evidence type="ECO:0000313" key="3">
    <source>
        <dbReference type="Proteomes" id="UP000567885"/>
    </source>
</evidence>
<comment type="caution">
    <text evidence="2">The sequence shown here is derived from an EMBL/GenBank/DDBJ whole genome shotgun (WGS) entry which is preliminary data.</text>
</comment>
<dbReference type="OrthoDB" id="5238236at2759"/>
<keyword evidence="3" id="KW-1185">Reference proteome</keyword>
<dbReference type="Proteomes" id="UP000567885">
    <property type="component" value="Unassembled WGS sequence"/>
</dbReference>
<feature type="region of interest" description="Disordered" evidence="1">
    <location>
        <begin position="1"/>
        <end position="26"/>
    </location>
</feature>
<protein>
    <submittedName>
        <fullName evidence="2">Ank-repeat mbp1</fullName>
    </submittedName>
</protein>